<protein>
    <recommendedName>
        <fullName evidence="1">DUF4159 domain-containing protein</fullName>
    </recommendedName>
</protein>
<evidence type="ECO:0000259" key="1">
    <source>
        <dbReference type="Pfam" id="PF13709"/>
    </source>
</evidence>
<proteinExistence type="predicted"/>
<feature type="domain" description="DUF4159" evidence="1">
    <location>
        <begin position="52"/>
        <end position="249"/>
    </location>
</feature>
<dbReference type="InterPro" id="IPR025297">
    <property type="entry name" value="DUF4159"/>
</dbReference>
<dbReference type="Gene3D" id="3.40.50.12140">
    <property type="entry name" value="Domain of unknown function DUF4159"/>
    <property type="match status" value="1"/>
</dbReference>
<dbReference type="EMBL" id="AZHX01001039">
    <property type="protein sequence ID" value="ETX05123.1"/>
    <property type="molecule type" value="Genomic_DNA"/>
</dbReference>
<keyword evidence="3" id="KW-1185">Reference proteome</keyword>
<evidence type="ECO:0000313" key="3">
    <source>
        <dbReference type="Proteomes" id="UP000019140"/>
    </source>
</evidence>
<accession>W4M4L0</accession>
<evidence type="ECO:0000313" key="2">
    <source>
        <dbReference type="EMBL" id="ETX05123.1"/>
    </source>
</evidence>
<dbReference type="Proteomes" id="UP000019140">
    <property type="component" value="Unassembled WGS sequence"/>
</dbReference>
<name>W4M4L0_9BACT</name>
<organism evidence="2 3">
    <name type="scientific">Candidatus Entotheonella gemina</name>
    <dbReference type="NCBI Taxonomy" id="1429439"/>
    <lineage>
        <taxon>Bacteria</taxon>
        <taxon>Pseudomonadati</taxon>
        <taxon>Nitrospinota/Tectimicrobiota group</taxon>
        <taxon>Candidatus Tectimicrobiota</taxon>
        <taxon>Candidatus Entotheonellia</taxon>
        <taxon>Candidatus Entotheonellales</taxon>
        <taxon>Candidatus Entotheonellaceae</taxon>
        <taxon>Candidatus Entotheonella</taxon>
    </lineage>
</organism>
<dbReference type="Pfam" id="PF13709">
    <property type="entry name" value="DUF4159"/>
    <property type="match status" value="1"/>
</dbReference>
<sequence length="268" mass="30276">MSPDMSPEVKPMHTRRLFLRRMLRGLAGAPLVFSPLWPARSTALPASNTFALAQLKYTGGQWDPRPRATLALMREVRQRTSVETQDERVAVTLQDPALFAYPFLYMTGEQGFAPFSEQALATLRRYLLFGGLLLIDDARGNKNRDFDASVRRDMARLFPGKPLKVLAPDHTIFRSFYLIRTVGGVRLVNPYLEGVQIGERTPLLYCQNGLGAAWERDFLGNWVSQCYPGGEAQRLEAFKLGVNAVLYALTVNYKQDLIHIPFIRKKLG</sequence>
<reference evidence="2 3" key="1">
    <citation type="journal article" date="2014" name="Nature">
        <title>An environmental bacterial taxon with a large and distinct metabolic repertoire.</title>
        <authorList>
            <person name="Wilson M.C."/>
            <person name="Mori T."/>
            <person name="Ruckert C."/>
            <person name="Uria A.R."/>
            <person name="Helf M.J."/>
            <person name="Takada K."/>
            <person name="Gernert C."/>
            <person name="Steffens U.A."/>
            <person name="Heycke N."/>
            <person name="Schmitt S."/>
            <person name="Rinke C."/>
            <person name="Helfrich E.J."/>
            <person name="Brachmann A.O."/>
            <person name="Gurgui C."/>
            <person name="Wakimoto T."/>
            <person name="Kracht M."/>
            <person name="Crusemann M."/>
            <person name="Hentschel U."/>
            <person name="Abe I."/>
            <person name="Matsunaga S."/>
            <person name="Kalinowski J."/>
            <person name="Takeyama H."/>
            <person name="Piel J."/>
        </authorList>
    </citation>
    <scope>NUCLEOTIDE SEQUENCE [LARGE SCALE GENOMIC DNA]</scope>
    <source>
        <strain evidence="3">TSY2</strain>
    </source>
</reference>
<dbReference type="HOGENOM" id="CLU_090584_0_0_7"/>
<dbReference type="AlphaFoldDB" id="W4M4L0"/>
<gene>
    <name evidence="2" type="ORF">ETSY2_24835</name>
</gene>
<comment type="caution">
    <text evidence="2">The sequence shown here is derived from an EMBL/GenBank/DDBJ whole genome shotgun (WGS) entry which is preliminary data.</text>
</comment>